<dbReference type="InterPro" id="IPR009057">
    <property type="entry name" value="Homeodomain-like_sf"/>
</dbReference>
<reference evidence="6 7" key="1">
    <citation type="submission" date="2018-08" db="EMBL/GenBank/DDBJ databases">
        <title>Chitinophagaceae sp. K23C18032701, a novel bacterium isolated from forest soil.</title>
        <authorList>
            <person name="Wang C."/>
        </authorList>
    </citation>
    <scope>NUCLEOTIDE SEQUENCE [LARGE SCALE GENOMIC DNA]</scope>
    <source>
        <strain evidence="6 7">K23C18032701</strain>
    </source>
</reference>
<sequence length="195" mass="21531">MSKGEETKQLIIERAAPVFNTRGIAATAMSDIMEVTKLSKGSLYVHFTDKDNLAASVVDYSLSQLSKKVMTAVNRHSNAKDRLFAYIDVLGNPLQPLVAGGCPMMNFGVEADDTNQAIREKVSRLVKQSQKTIAGIIHKGIEEGVFKPDWEYKEFATMLFAMIEGGIMISRITGNDSAMKTIKRNLKNMITAQLL</sequence>
<dbReference type="EMBL" id="QTJU01000007">
    <property type="protein sequence ID" value="RFM26787.1"/>
    <property type="molecule type" value="Genomic_DNA"/>
</dbReference>
<dbReference type="PANTHER" id="PTHR47506">
    <property type="entry name" value="TRANSCRIPTIONAL REGULATORY PROTEIN"/>
    <property type="match status" value="1"/>
</dbReference>
<dbReference type="RefSeq" id="WP_116848571.1">
    <property type="nucleotide sequence ID" value="NZ_QTJU01000007.1"/>
</dbReference>
<dbReference type="InterPro" id="IPR036271">
    <property type="entry name" value="Tet_transcr_reg_TetR-rel_C_sf"/>
</dbReference>
<organism evidence="6 7">
    <name type="scientific">Deminuibacter soli</name>
    <dbReference type="NCBI Taxonomy" id="2291815"/>
    <lineage>
        <taxon>Bacteria</taxon>
        <taxon>Pseudomonadati</taxon>
        <taxon>Bacteroidota</taxon>
        <taxon>Chitinophagia</taxon>
        <taxon>Chitinophagales</taxon>
        <taxon>Chitinophagaceae</taxon>
        <taxon>Deminuibacter</taxon>
    </lineage>
</organism>
<protein>
    <submittedName>
        <fullName evidence="6">TetR/AcrR family transcriptional regulator</fullName>
    </submittedName>
</protein>
<dbReference type="PANTHER" id="PTHR47506:SF3">
    <property type="entry name" value="HTH-TYPE TRANSCRIPTIONAL REGULATOR LMRA"/>
    <property type="match status" value="1"/>
</dbReference>
<dbReference type="Pfam" id="PF16925">
    <property type="entry name" value="TetR_C_13"/>
    <property type="match status" value="1"/>
</dbReference>
<name>A0A3E1NFX7_9BACT</name>
<dbReference type="Gene3D" id="1.10.357.10">
    <property type="entry name" value="Tetracycline Repressor, domain 2"/>
    <property type="match status" value="1"/>
</dbReference>
<feature type="domain" description="HTH tetR-type" evidence="5">
    <location>
        <begin position="5"/>
        <end position="65"/>
    </location>
</feature>
<dbReference type="Pfam" id="PF00440">
    <property type="entry name" value="TetR_N"/>
    <property type="match status" value="1"/>
</dbReference>
<evidence type="ECO:0000313" key="6">
    <source>
        <dbReference type="EMBL" id="RFM26787.1"/>
    </source>
</evidence>
<gene>
    <name evidence="6" type="ORF">DXN05_17505</name>
</gene>
<keyword evidence="1" id="KW-0805">Transcription regulation</keyword>
<dbReference type="GO" id="GO:0003677">
    <property type="term" value="F:DNA binding"/>
    <property type="evidence" value="ECO:0007669"/>
    <property type="project" value="UniProtKB-UniRule"/>
</dbReference>
<evidence type="ECO:0000256" key="2">
    <source>
        <dbReference type="ARBA" id="ARBA00023125"/>
    </source>
</evidence>
<keyword evidence="2 4" id="KW-0238">DNA-binding</keyword>
<comment type="caution">
    <text evidence="6">The sequence shown here is derived from an EMBL/GenBank/DDBJ whole genome shotgun (WGS) entry which is preliminary data.</text>
</comment>
<keyword evidence="7" id="KW-1185">Reference proteome</keyword>
<evidence type="ECO:0000256" key="1">
    <source>
        <dbReference type="ARBA" id="ARBA00023015"/>
    </source>
</evidence>
<dbReference type="SUPFAM" id="SSF46689">
    <property type="entry name" value="Homeodomain-like"/>
    <property type="match status" value="1"/>
</dbReference>
<dbReference type="PRINTS" id="PR00455">
    <property type="entry name" value="HTHTETR"/>
</dbReference>
<dbReference type="InterPro" id="IPR001647">
    <property type="entry name" value="HTH_TetR"/>
</dbReference>
<feature type="DNA-binding region" description="H-T-H motif" evidence="4">
    <location>
        <begin position="28"/>
        <end position="47"/>
    </location>
</feature>
<dbReference type="Proteomes" id="UP000261284">
    <property type="component" value="Unassembled WGS sequence"/>
</dbReference>
<dbReference type="OrthoDB" id="9798857at2"/>
<dbReference type="PROSITE" id="PS50977">
    <property type="entry name" value="HTH_TETR_2"/>
    <property type="match status" value="1"/>
</dbReference>
<dbReference type="InterPro" id="IPR011075">
    <property type="entry name" value="TetR_C"/>
</dbReference>
<evidence type="ECO:0000256" key="3">
    <source>
        <dbReference type="ARBA" id="ARBA00023163"/>
    </source>
</evidence>
<keyword evidence="3" id="KW-0804">Transcription</keyword>
<evidence type="ECO:0000259" key="5">
    <source>
        <dbReference type="PROSITE" id="PS50977"/>
    </source>
</evidence>
<accession>A0A3E1NFX7</accession>
<evidence type="ECO:0000313" key="7">
    <source>
        <dbReference type="Proteomes" id="UP000261284"/>
    </source>
</evidence>
<evidence type="ECO:0000256" key="4">
    <source>
        <dbReference type="PROSITE-ProRule" id="PRU00335"/>
    </source>
</evidence>
<proteinExistence type="predicted"/>
<dbReference type="AlphaFoldDB" id="A0A3E1NFX7"/>
<dbReference type="SUPFAM" id="SSF48498">
    <property type="entry name" value="Tetracyclin repressor-like, C-terminal domain"/>
    <property type="match status" value="1"/>
</dbReference>